<feature type="signal peptide" evidence="5">
    <location>
        <begin position="1"/>
        <end position="19"/>
    </location>
</feature>
<evidence type="ECO:0000259" key="6">
    <source>
        <dbReference type="PROSITE" id="PS51007"/>
    </source>
</evidence>
<dbReference type="InterPro" id="IPR036909">
    <property type="entry name" value="Cyt_c-like_dom_sf"/>
</dbReference>
<accession>A0A7C9P935</accession>
<dbReference type="GO" id="GO:0020037">
    <property type="term" value="F:heme binding"/>
    <property type="evidence" value="ECO:0007669"/>
    <property type="project" value="InterPro"/>
</dbReference>
<name>A0A7C9P935_9PROT</name>
<keyword evidence="2 4" id="KW-0479">Metal-binding</keyword>
<gene>
    <name evidence="7" type="ORF">GZ085_12265</name>
</gene>
<dbReference type="AlphaFoldDB" id="A0A7C9P935"/>
<keyword evidence="5" id="KW-0732">Signal</keyword>
<proteinExistence type="predicted"/>
<keyword evidence="3 4" id="KW-0408">Iron</keyword>
<reference evidence="7 8" key="1">
    <citation type="submission" date="2019-09" db="EMBL/GenBank/DDBJ databases">
        <title>H2 Metabolism Revealed by Metagenomic Analysis in Subglacial Sediment of East Antarctica.</title>
        <authorList>
            <person name="Yang Z."/>
            <person name="Zhang Y."/>
            <person name="Lv Y."/>
            <person name="Yan W."/>
            <person name="Xiao X."/>
            <person name="Sun B."/>
            <person name="Ma H."/>
        </authorList>
    </citation>
    <scope>NUCLEOTIDE SEQUENCE [LARGE SCALE GENOMIC DNA]</scope>
    <source>
        <strain evidence="7">Bin2_2</strain>
    </source>
</reference>
<evidence type="ECO:0000256" key="2">
    <source>
        <dbReference type="ARBA" id="ARBA00022723"/>
    </source>
</evidence>
<dbReference type="InterPro" id="IPR009056">
    <property type="entry name" value="Cyt_c-like_dom"/>
</dbReference>
<evidence type="ECO:0000256" key="4">
    <source>
        <dbReference type="PROSITE-ProRule" id="PRU00433"/>
    </source>
</evidence>
<dbReference type="Pfam" id="PF13442">
    <property type="entry name" value="Cytochrome_CBB3"/>
    <property type="match status" value="1"/>
</dbReference>
<organism evidence="7 8">
    <name type="scientific">Sulfuriferula multivorans</name>
    <dbReference type="NCBI Taxonomy" id="1559896"/>
    <lineage>
        <taxon>Bacteria</taxon>
        <taxon>Pseudomonadati</taxon>
        <taxon>Pseudomonadota</taxon>
        <taxon>Betaproteobacteria</taxon>
        <taxon>Nitrosomonadales</taxon>
        <taxon>Sulfuricellaceae</taxon>
        <taxon>Sulfuriferula</taxon>
    </lineage>
</organism>
<feature type="chain" id="PRO_5028917911" evidence="5">
    <location>
        <begin position="20"/>
        <end position="102"/>
    </location>
</feature>
<protein>
    <submittedName>
        <fullName evidence="7">Cytochrome c</fullName>
    </submittedName>
</protein>
<dbReference type="SUPFAM" id="SSF46626">
    <property type="entry name" value="Cytochrome c"/>
    <property type="match status" value="1"/>
</dbReference>
<comment type="caution">
    <text evidence="7">The sequence shown here is derived from an EMBL/GenBank/DDBJ whole genome shotgun (WGS) entry which is preliminary data.</text>
</comment>
<feature type="domain" description="Cytochrome c" evidence="6">
    <location>
        <begin position="25"/>
        <end position="98"/>
    </location>
</feature>
<evidence type="ECO:0000313" key="8">
    <source>
        <dbReference type="Proteomes" id="UP000483432"/>
    </source>
</evidence>
<dbReference type="Proteomes" id="UP000483432">
    <property type="component" value="Unassembled WGS sequence"/>
</dbReference>
<dbReference type="GO" id="GO:0009055">
    <property type="term" value="F:electron transfer activity"/>
    <property type="evidence" value="ECO:0007669"/>
    <property type="project" value="InterPro"/>
</dbReference>
<dbReference type="PROSITE" id="PS51007">
    <property type="entry name" value="CYTC"/>
    <property type="match status" value="1"/>
</dbReference>
<dbReference type="EMBL" id="JAAFGW010000215">
    <property type="protein sequence ID" value="NDP49135.1"/>
    <property type="molecule type" value="Genomic_DNA"/>
</dbReference>
<evidence type="ECO:0000256" key="1">
    <source>
        <dbReference type="ARBA" id="ARBA00022617"/>
    </source>
</evidence>
<dbReference type="GO" id="GO:0046872">
    <property type="term" value="F:metal ion binding"/>
    <property type="evidence" value="ECO:0007669"/>
    <property type="project" value="UniProtKB-KW"/>
</dbReference>
<keyword evidence="1 4" id="KW-0349">Heme</keyword>
<sequence length="102" mass="10942">MKTVFALVFSALLASSAHAAPFEKGDPAKGKALHDKSCTSCHVGMFGGDGSKMYTRADHKTKTAQQLAARISGCNANTGAGWFPEDEAHVAAFLNQQYYKFK</sequence>
<evidence type="ECO:0000256" key="3">
    <source>
        <dbReference type="ARBA" id="ARBA00023004"/>
    </source>
</evidence>
<evidence type="ECO:0000256" key="5">
    <source>
        <dbReference type="SAM" id="SignalP"/>
    </source>
</evidence>
<evidence type="ECO:0000313" key="7">
    <source>
        <dbReference type="EMBL" id="NDP49135.1"/>
    </source>
</evidence>